<protein>
    <submittedName>
        <fullName evidence="2">Uncharacterized protein</fullName>
    </submittedName>
</protein>
<reference evidence="3" key="1">
    <citation type="journal article" date="2018" name="Nat. Microbiol.">
        <title>Leveraging single-cell genomics to expand the fungal tree of life.</title>
        <authorList>
            <person name="Ahrendt S.R."/>
            <person name="Quandt C.A."/>
            <person name="Ciobanu D."/>
            <person name="Clum A."/>
            <person name="Salamov A."/>
            <person name="Andreopoulos B."/>
            <person name="Cheng J.F."/>
            <person name="Woyke T."/>
            <person name="Pelin A."/>
            <person name="Henrissat B."/>
            <person name="Reynolds N.K."/>
            <person name="Benny G.L."/>
            <person name="Smith M.E."/>
            <person name="James T.Y."/>
            <person name="Grigoriev I.V."/>
        </authorList>
    </citation>
    <scope>NUCLEOTIDE SEQUENCE [LARGE SCALE GENOMIC DNA]</scope>
    <source>
        <strain evidence="3">RSA 1356</strain>
    </source>
</reference>
<dbReference type="AlphaFoldDB" id="A0A4V1IVX0"/>
<dbReference type="Proteomes" id="UP000271241">
    <property type="component" value="Unassembled WGS sequence"/>
</dbReference>
<name>A0A4V1IVX0_9FUNG</name>
<feature type="region of interest" description="Disordered" evidence="1">
    <location>
        <begin position="382"/>
        <end position="466"/>
    </location>
</feature>
<accession>A0A4V1IVX0</accession>
<evidence type="ECO:0000313" key="3">
    <source>
        <dbReference type="Proteomes" id="UP000271241"/>
    </source>
</evidence>
<keyword evidence="3" id="KW-1185">Reference proteome</keyword>
<organism evidence="2 3">
    <name type="scientific">Thamnocephalis sphaerospora</name>
    <dbReference type="NCBI Taxonomy" id="78915"/>
    <lineage>
        <taxon>Eukaryota</taxon>
        <taxon>Fungi</taxon>
        <taxon>Fungi incertae sedis</taxon>
        <taxon>Zoopagomycota</taxon>
        <taxon>Zoopagomycotina</taxon>
        <taxon>Zoopagomycetes</taxon>
        <taxon>Zoopagales</taxon>
        <taxon>Sigmoideomycetaceae</taxon>
        <taxon>Thamnocephalis</taxon>
    </lineage>
</organism>
<evidence type="ECO:0000313" key="2">
    <source>
        <dbReference type="EMBL" id="RKP05529.1"/>
    </source>
</evidence>
<feature type="compositionally biased region" description="Basic and acidic residues" evidence="1">
    <location>
        <begin position="387"/>
        <end position="396"/>
    </location>
</feature>
<sequence length="539" mass="61418">MSPPSDPRAPRYETQYPMMLHGRFPPAHVNKQVIPFTGCDEREDPFAWIFEHFETVRNRYRWIGEACLRIVNRYLLRTALSWLTANRHKITHWRSRERHCGYQPGSFIHAFLARFIRPEMRAIWAREFVGCKQMPGEDAIQFADRLIALRDRVSISRLIHDDEARDIFRNGLPLELKNQVDNVEIALKCKRLPFEETVTISGSSKRLTHRMPAENRVVMSQFALSALIRKDEPDSKDRATLGDVVSGEGSGVNTGAKQWRALQAKINKMKNELKEPRHCTNTPRTALRCPYCDSTDKQHRWKECASRCKQESFLATTVPMPTDDCYVEESDDKARLTMDVYESENSDYDGPDSYDTSEDEFCYGSTDDLNCESQVIEAMVARRSARAKGEKPERAKPYNRRRPSEYVKPVKRSSIARPDKGPVLQVETVAGPSQTSKVPMPRDASKPKPHGKARVTSSEELHSQPNATRNLIMVLVQAPHAKGNQPFLPSGELAQHQFTLSIFELSQLLQVQSDPSRAAHAPRRAAMPLDKAHLLSSLV</sequence>
<evidence type="ECO:0000256" key="1">
    <source>
        <dbReference type="SAM" id="MobiDB-lite"/>
    </source>
</evidence>
<proteinExistence type="predicted"/>
<dbReference type="EMBL" id="KZ993103">
    <property type="protein sequence ID" value="RKP05529.1"/>
    <property type="molecule type" value="Genomic_DNA"/>
</dbReference>
<gene>
    <name evidence="2" type="ORF">THASP1DRAFT_32634</name>
</gene>